<sequence>MLGVEHPSREPALRYVVRAGITDVEREVGQLAVPVDQQIAPDRDGLVRMFQLGVSLAFGGPEVEIAAGLEQGGRCPAQLLAVQGRDLVGDQDSGQAVDDRVICCEEDGDRPRLVQWFESDERVGGPDQGRGELVEEILQMLEDLTRLRTPFLLDLPDVDGSLRGGHPGHLTGGLVDRCARPHGFVSVDPVQHRPPESVLVQGTGNLERRAEPRLASAARAAQAGTQVRLVDVGRRARVGLPPGGFGSVGVWADTGNPFGERARGNRVVRQLGELHIGSNQPSSDAFGGLFGQRATMPTTEVYRRRRVSIKTKARRCRPRGQRRCLLIRASIADIPRRRRGLTASLNPRAE</sequence>
<protein>
    <submittedName>
        <fullName evidence="1">Unannotated protein</fullName>
    </submittedName>
</protein>
<gene>
    <name evidence="1" type="ORF">UFOPK3472_02890</name>
</gene>
<organism evidence="1">
    <name type="scientific">freshwater metagenome</name>
    <dbReference type="NCBI Taxonomy" id="449393"/>
    <lineage>
        <taxon>unclassified sequences</taxon>
        <taxon>metagenomes</taxon>
        <taxon>ecological metagenomes</taxon>
    </lineage>
</organism>
<name>A0A6J7GJV6_9ZZZZ</name>
<dbReference type="AlphaFoldDB" id="A0A6J7GJV6"/>
<proteinExistence type="predicted"/>
<evidence type="ECO:0000313" key="1">
    <source>
        <dbReference type="EMBL" id="CAB4908687.1"/>
    </source>
</evidence>
<dbReference type="EMBL" id="CAFBLX010000245">
    <property type="protein sequence ID" value="CAB4908687.1"/>
    <property type="molecule type" value="Genomic_DNA"/>
</dbReference>
<accession>A0A6J7GJV6</accession>
<reference evidence="1" key="1">
    <citation type="submission" date="2020-05" db="EMBL/GenBank/DDBJ databases">
        <authorList>
            <person name="Chiriac C."/>
            <person name="Salcher M."/>
            <person name="Ghai R."/>
            <person name="Kavagutti S V."/>
        </authorList>
    </citation>
    <scope>NUCLEOTIDE SEQUENCE</scope>
</reference>